<evidence type="ECO:0000313" key="3">
    <source>
        <dbReference type="EMBL" id="MBO9202807.1"/>
    </source>
</evidence>
<dbReference type="Gene3D" id="3.40.50.1820">
    <property type="entry name" value="alpha/beta hydrolase"/>
    <property type="match status" value="1"/>
</dbReference>
<gene>
    <name evidence="3" type="ORF">J7I42_21135</name>
</gene>
<feature type="transmembrane region" description="Helical" evidence="1">
    <location>
        <begin position="9"/>
        <end position="30"/>
    </location>
</feature>
<protein>
    <submittedName>
        <fullName evidence="3">Alpha/beta hydrolase</fullName>
    </submittedName>
</protein>
<dbReference type="Proteomes" id="UP000677244">
    <property type="component" value="Unassembled WGS sequence"/>
</dbReference>
<accession>A0ABS3YY06</accession>
<proteinExistence type="predicted"/>
<dbReference type="InterPro" id="IPR022742">
    <property type="entry name" value="Hydrolase_4"/>
</dbReference>
<evidence type="ECO:0000256" key="1">
    <source>
        <dbReference type="SAM" id="Phobius"/>
    </source>
</evidence>
<dbReference type="Pfam" id="PF12146">
    <property type="entry name" value="Hydrolase_4"/>
    <property type="match status" value="1"/>
</dbReference>
<keyword evidence="1" id="KW-1133">Transmembrane helix</keyword>
<name>A0ABS3YY06_9BACT</name>
<sequence length="314" mass="35065">MNKRKWIKLGIKAVILAFVLMNIVAIFHSYKFTHFSNGYVLKTKDPGKLSLGQKVQTLLFGISNPRPVNHVKPATDFETIKLKSNKQIECWSIKADSAKGVVILYHGFSGEKSSLLDKAAIFRSLGYNTLLVDFMGSGGSEGNQTTIGFKEAEQVKTCFDYLTQQGQQKIYLFGTSMGAVAIMKAINDYQIKPEGIIIECPFGSMYQTVCARFRSMSVPTFPMAGLLVFWGGVQNGFWAFGHNPTAYAKNITCPSLLLYGAQDEKVSQEETTAIFTNLNGKKQLKIYPEAGHENYLMKYADEWKKDVSAFLISY</sequence>
<keyword evidence="4" id="KW-1185">Reference proteome</keyword>
<dbReference type="SUPFAM" id="SSF53474">
    <property type="entry name" value="alpha/beta-Hydrolases"/>
    <property type="match status" value="1"/>
</dbReference>
<dbReference type="InterPro" id="IPR052920">
    <property type="entry name" value="DNA-binding_regulatory"/>
</dbReference>
<dbReference type="Pfam" id="PF10142">
    <property type="entry name" value="PhoPQ_related"/>
    <property type="match status" value="1"/>
</dbReference>
<feature type="domain" description="Serine aminopeptidase S33" evidence="2">
    <location>
        <begin position="97"/>
        <end position="208"/>
    </location>
</feature>
<keyword evidence="1" id="KW-0812">Transmembrane</keyword>
<organism evidence="3 4">
    <name type="scientific">Niastella soli</name>
    <dbReference type="NCBI Taxonomy" id="2821487"/>
    <lineage>
        <taxon>Bacteria</taxon>
        <taxon>Pseudomonadati</taxon>
        <taxon>Bacteroidota</taxon>
        <taxon>Chitinophagia</taxon>
        <taxon>Chitinophagales</taxon>
        <taxon>Chitinophagaceae</taxon>
        <taxon>Niastella</taxon>
    </lineage>
</organism>
<dbReference type="GO" id="GO:0016787">
    <property type="term" value="F:hydrolase activity"/>
    <property type="evidence" value="ECO:0007669"/>
    <property type="project" value="UniProtKB-KW"/>
</dbReference>
<dbReference type="RefSeq" id="WP_209140860.1">
    <property type="nucleotide sequence ID" value="NZ_JAGHKO010000005.1"/>
</dbReference>
<dbReference type="EMBL" id="JAGHKO010000005">
    <property type="protein sequence ID" value="MBO9202807.1"/>
    <property type="molecule type" value="Genomic_DNA"/>
</dbReference>
<dbReference type="PANTHER" id="PTHR43358:SF4">
    <property type="entry name" value="ALPHA_BETA HYDROLASE FOLD-1 DOMAIN-CONTAINING PROTEIN"/>
    <property type="match status" value="1"/>
</dbReference>
<comment type="caution">
    <text evidence="3">The sequence shown here is derived from an EMBL/GenBank/DDBJ whole genome shotgun (WGS) entry which is preliminary data.</text>
</comment>
<dbReference type="InterPro" id="IPR009199">
    <property type="entry name" value="PhoPQ-act_pathogen-rel_PqaA"/>
</dbReference>
<dbReference type="PANTHER" id="PTHR43358">
    <property type="entry name" value="ALPHA/BETA-HYDROLASE"/>
    <property type="match status" value="1"/>
</dbReference>
<evidence type="ECO:0000313" key="4">
    <source>
        <dbReference type="Proteomes" id="UP000677244"/>
    </source>
</evidence>
<dbReference type="InterPro" id="IPR029058">
    <property type="entry name" value="AB_hydrolase_fold"/>
</dbReference>
<keyword evidence="3" id="KW-0378">Hydrolase</keyword>
<reference evidence="3 4" key="1">
    <citation type="submission" date="2021-03" db="EMBL/GenBank/DDBJ databases">
        <title>Assistant Professor.</title>
        <authorList>
            <person name="Huq M.A."/>
        </authorList>
    </citation>
    <scope>NUCLEOTIDE SEQUENCE [LARGE SCALE GENOMIC DNA]</scope>
    <source>
        <strain evidence="3 4">MAH-29</strain>
    </source>
</reference>
<keyword evidence="1" id="KW-0472">Membrane</keyword>
<evidence type="ECO:0000259" key="2">
    <source>
        <dbReference type="Pfam" id="PF12146"/>
    </source>
</evidence>